<gene>
    <name evidence="2" type="ORF">PACLA_8A086722</name>
</gene>
<dbReference type="CDD" id="cd06263">
    <property type="entry name" value="MAM"/>
    <property type="match status" value="4"/>
</dbReference>
<dbReference type="InterPro" id="IPR051560">
    <property type="entry name" value="MAM_domain-containing"/>
</dbReference>
<dbReference type="PROSITE" id="PS50060">
    <property type="entry name" value="MAM_2"/>
    <property type="match status" value="4"/>
</dbReference>
<comment type="caution">
    <text evidence="2">The sequence shown here is derived from an EMBL/GenBank/DDBJ whole genome shotgun (WGS) entry which is preliminary data.</text>
</comment>
<dbReference type="GO" id="GO:0016020">
    <property type="term" value="C:membrane"/>
    <property type="evidence" value="ECO:0007669"/>
    <property type="project" value="InterPro"/>
</dbReference>
<dbReference type="SUPFAM" id="SSF49899">
    <property type="entry name" value="Concanavalin A-like lectins/glucanases"/>
    <property type="match status" value="4"/>
</dbReference>
<feature type="region of interest" description="Disordered" evidence="1">
    <location>
        <begin position="114"/>
        <end position="256"/>
    </location>
</feature>
<dbReference type="EMBL" id="CACRXK020001321">
    <property type="protein sequence ID" value="CAB3988406.1"/>
    <property type="molecule type" value="Genomic_DNA"/>
</dbReference>
<feature type="compositionally biased region" description="Polar residues" evidence="1">
    <location>
        <begin position="714"/>
        <end position="727"/>
    </location>
</feature>
<accession>A0A7D9DMP9</accession>
<proteinExistence type="predicted"/>
<dbReference type="PANTHER" id="PTHR23282:SF142">
    <property type="entry name" value="MAM DOMAIN-CONTAINING PROTEIN"/>
    <property type="match status" value="1"/>
</dbReference>
<dbReference type="OrthoDB" id="5989877at2759"/>
<feature type="non-terminal residue" evidence="2">
    <location>
        <position position="1"/>
    </location>
</feature>
<feature type="compositionally biased region" description="Low complexity" evidence="1">
    <location>
        <begin position="131"/>
        <end position="249"/>
    </location>
</feature>
<protein>
    <submittedName>
        <fullName evidence="2">MAM and LDL-receptor class A domain-containing 2</fullName>
    </submittedName>
</protein>
<dbReference type="AlphaFoldDB" id="A0A7D9DMP9"/>
<dbReference type="InterPro" id="IPR013320">
    <property type="entry name" value="ConA-like_dom_sf"/>
</dbReference>
<evidence type="ECO:0000313" key="3">
    <source>
        <dbReference type="Proteomes" id="UP001152795"/>
    </source>
</evidence>
<dbReference type="Proteomes" id="UP001152795">
    <property type="component" value="Unassembled WGS sequence"/>
</dbReference>
<sequence>MKLFFQLFTGYYLFIETSSPRQFGDKAIILTPYLDGPQCMNFSYHMYGGDIGVLNIYANNQRMFSKSGNQGNRWVGVETPILQGGRYMVKFEGVSGRGYEGDIAIDAISFTPGSCSFQTPKPSTPRPTNPPTTSTLRPTNPPTTSTPRPTNPPTTSTPRPTNPPTTSTPRPTNPPTTSTPRPTNPPTTSTPRPTNPPTTSTPRPTNPPTTSTPRPTNPPTTSTPRPTNPPTTSTPRPTNPPTTSTQSPTQAANCNFDNGDTCSYQNGAGQFNWTVNRGQTPSSGTGPSSDVSGRGFYLFIETSFPRQFGDNATILTPYLNGSQCMKFSYHMYGGGIGILNIYANNQKIFSKSGNQGNRWVGVETPILQFGRYMVKFEGVRGRDYQGDIAIDEISFTPGSCSANCNFDNGDTCSYQNGAGQFNWTVNRGPTPSRGTGPSSDVSGRGFYLFIEASSPQLFGDNATVLTPYLNGQQCMKFSYHMYGGDIGVLNIYANNQRVFSKSGNQGNRWLDVETPILERGRYMVKFEGVRGNDCQGDIAIDAISFTPGSCSANCNFDKGDTCNYQNGAGQFNWTVNRGPTPSRGTGPSSDVSGRGFYLFIEASSPQLFGDNATILTPYLNGPQCMKFSYHMYGGDIGVLNIYANNQRMFSRSGNQGNRWVGVETPILQFGSYMVKFEGVRGHDCQGDIAIDAISFTPGSCSFQTPKPSTPRPTNPQTASTQSPTQAG</sequence>
<evidence type="ECO:0000256" key="1">
    <source>
        <dbReference type="SAM" id="MobiDB-lite"/>
    </source>
</evidence>
<dbReference type="Pfam" id="PF00629">
    <property type="entry name" value="MAM"/>
    <property type="match status" value="4"/>
</dbReference>
<keyword evidence="3" id="KW-1185">Reference proteome</keyword>
<dbReference type="Gene3D" id="2.60.120.200">
    <property type="match status" value="4"/>
</dbReference>
<dbReference type="InterPro" id="IPR000998">
    <property type="entry name" value="MAM_dom"/>
</dbReference>
<reference evidence="2" key="1">
    <citation type="submission" date="2020-04" db="EMBL/GenBank/DDBJ databases">
        <authorList>
            <person name="Alioto T."/>
            <person name="Alioto T."/>
            <person name="Gomez Garrido J."/>
        </authorList>
    </citation>
    <scope>NUCLEOTIDE SEQUENCE</scope>
    <source>
        <strain evidence="2">A484AB</strain>
    </source>
</reference>
<evidence type="ECO:0000313" key="2">
    <source>
        <dbReference type="EMBL" id="CAB3988406.1"/>
    </source>
</evidence>
<dbReference type="SMART" id="SM00137">
    <property type="entry name" value="MAM"/>
    <property type="match status" value="4"/>
</dbReference>
<feature type="region of interest" description="Disordered" evidence="1">
    <location>
        <begin position="701"/>
        <end position="727"/>
    </location>
</feature>
<organism evidence="2 3">
    <name type="scientific">Paramuricea clavata</name>
    <name type="common">Red gorgonian</name>
    <name type="synonym">Violescent sea-whip</name>
    <dbReference type="NCBI Taxonomy" id="317549"/>
    <lineage>
        <taxon>Eukaryota</taxon>
        <taxon>Metazoa</taxon>
        <taxon>Cnidaria</taxon>
        <taxon>Anthozoa</taxon>
        <taxon>Octocorallia</taxon>
        <taxon>Malacalcyonacea</taxon>
        <taxon>Plexauridae</taxon>
        <taxon>Paramuricea</taxon>
    </lineage>
</organism>
<name>A0A7D9DMP9_PARCT</name>
<dbReference type="PRINTS" id="PR01217">
    <property type="entry name" value="PRICHEXTENSN"/>
</dbReference>
<dbReference type="PANTHER" id="PTHR23282">
    <property type="entry name" value="APICAL ENDOSOMAL GLYCOPROTEIN PRECURSOR"/>
    <property type="match status" value="1"/>
</dbReference>